<dbReference type="NCBIfam" id="TIGR00952">
    <property type="entry name" value="S15_bact"/>
    <property type="match status" value="1"/>
</dbReference>
<accession>A0A087HJZ3</accession>
<dbReference type="PANTHER" id="PTHR47546">
    <property type="entry name" value="S15/NS1, RNA-BINDING PROTEIN"/>
    <property type="match status" value="1"/>
</dbReference>
<dbReference type="eggNOG" id="KOG2815">
    <property type="taxonomic scope" value="Eukaryota"/>
</dbReference>
<evidence type="ECO:0000256" key="7">
    <source>
        <dbReference type="ARBA" id="ARBA00035484"/>
    </source>
</evidence>
<comment type="subunit">
    <text evidence="3">Part of the 30S ribosomal subunit.</text>
</comment>
<dbReference type="PANTHER" id="PTHR47546:SF3">
    <property type="entry name" value="30S RIBOSOMAL PROTEIN S15, CHLOROPLASTIC"/>
    <property type="match status" value="1"/>
</dbReference>
<evidence type="ECO:0000256" key="4">
    <source>
        <dbReference type="ARBA" id="ARBA00022980"/>
    </source>
</evidence>
<evidence type="ECO:0000313" key="10">
    <source>
        <dbReference type="Proteomes" id="UP000029120"/>
    </source>
</evidence>
<dbReference type="SMART" id="SM01387">
    <property type="entry name" value="Ribosomal_S15"/>
    <property type="match status" value="1"/>
</dbReference>
<dbReference type="CDD" id="cd00353">
    <property type="entry name" value="Ribosomal_S15p_S13e"/>
    <property type="match status" value="1"/>
</dbReference>
<evidence type="ECO:0000256" key="6">
    <source>
        <dbReference type="ARBA" id="ARBA00035250"/>
    </source>
</evidence>
<keyword evidence="5" id="KW-0687">Ribonucleoprotein</keyword>
<proteinExistence type="inferred from homology"/>
<dbReference type="InterPro" id="IPR000589">
    <property type="entry name" value="Ribosomal_uS15"/>
</dbReference>
<dbReference type="AlphaFoldDB" id="A0A087HJZ3"/>
<feature type="compositionally biased region" description="Basic residues" evidence="8">
    <location>
        <begin position="1"/>
        <end position="12"/>
    </location>
</feature>
<gene>
    <name evidence="9" type="ordered locus">AALP_Aa2g257400</name>
</gene>
<evidence type="ECO:0000256" key="1">
    <source>
        <dbReference type="ARBA" id="ARBA00004474"/>
    </source>
</evidence>
<dbReference type="GO" id="GO:0003735">
    <property type="term" value="F:structural constituent of ribosome"/>
    <property type="evidence" value="ECO:0007669"/>
    <property type="project" value="InterPro"/>
</dbReference>
<dbReference type="SUPFAM" id="SSF47060">
    <property type="entry name" value="S15/NS1 RNA-binding domain"/>
    <property type="match status" value="1"/>
</dbReference>
<feature type="compositionally biased region" description="Polar residues" evidence="8">
    <location>
        <begin position="34"/>
        <end position="49"/>
    </location>
</feature>
<name>A0A087HJZ3_ARAAL</name>
<comment type="similarity">
    <text evidence="2">Belongs to the universal ribosomal protein uS15 family.</text>
</comment>
<protein>
    <recommendedName>
        <fullName evidence="6">Small ribosomal subunit protein uS15c</fullName>
    </recommendedName>
    <alternativeName>
        <fullName evidence="7">30S ribosomal protein S15, chloroplastic</fullName>
    </alternativeName>
</protein>
<evidence type="ECO:0000256" key="5">
    <source>
        <dbReference type="ARBA" id="ARBA00023274"/>
    </source>
</evidence>
<feature type="region of interest" description="Disordered" evidence="8">
    <location>
        <begin position="1"/>
        <end position="92"/>
    </location>
</feature>
<keyword evidence="4" id="KW-0689">Ribosomal protein</keyword>
<dbReference type="Proteomes" id="UP000029120">
    <property type="component" value="Chromosome 2"/>
</dbReference>
<dbReference type="InterPro" id="IPR009068">
    <property type="entry name" value="uS15_NS1_RNA-bd_sf"/>
</dbReference>
<dbReference type="GO" id="GO:0006412">
    <property type="term" value="P:translation"/>
    <property type="evidence" value="ECO:0007669"/>
    <property type="project" value="InterPro"/>
</dbReference>
<evidence type="ECO:0000256" key="8">
    <source>
        <dbReference type="SAM" id="MobiDB-lite"/>
    </source>
</evidence>
<dbReference type="GO" id="GO:0009536">
    <property type="term" value="C:plastid"/>
    <property type="evidence" value="ECO:0007669"/>
    <property type="project" value="UniProtKB-SubCell"/>
</dbReference>
<dbReference type="GO" id="GO:1990904">
    <property type="term" value="C:ribonucleoprotein complex"/>
    <property type="evidence" value="ECO:0007669"/>
    <property type="project" value="UniProtKB-KW"/>
</dbReference>
<dbReference type="InterPro" id="IPR005290">
    <property type="entry name" value="Ribosomal_uS15_bac-type"/>
</dbReference>
<feature type="compositionally biased region" description="Low complexity" evidence="8">
    <location>
        <begin position="23"/>
        <end position="33"/>
    </location>
</feature>
<dbReference type="OMA" id="ATTESKW"/>
<reference evidence="10" key="1">
    <citation type="journal article" date="2015" name="Nat. Plants">
        <title>Genome expansion of Arabis alpina linked with retrotransposition and reduced symmetric DNA methylation.</title>
        <authorList>
            <person name="Willing E.M."/>
            <person name="Rawat V."/>
            <person name="Mandakova T."/>
            <person name="Maumus F."/>
            <person name="James G.V."/>
            <person name="Nordstroem K.J."/>
            <person name="Becker C."/>
            <person name="Warthmann N."/>
            <person name="Chica C."/>
            <person name="Szarzynska B."/>
            <person name="Zytnicki M."/>
            <person name="Albani M.C."/>
            <person name="Kiefer C."/>
            <person name="Bergonzi S."/>
            <person name="Castaings L."/>
            <person name="Mateos J.L."/>
            <person name="Berns M.C."/>
            <person name="Bujdoso N."/>
            <person name="Piofczyk T."/>
            <person name="de Lorenzo L."/>
            <person name="Barrero-Sicilia C."/>
            <person name="Mateos I."/>
            <person name="Piednoel M."/>
            <person name="Hagmann J."/>
            <person name="Chen-Min-Tao R."/>
            <person name="Iglesias-Fernandez R."/>
            <person name="Schuster S.C."/>
            <person name="Alonso-Blanco C."/>
            <person name="Roudier F."/>
            <person name="Carbonero P."/>
            <person name="Paz-Ares J."/>
            <person name="Davis S.J."/>
            <person name="Pecinka A."/>
            <person name="Quesneville H."/>
            <person name="Colot V."/>
            <person name="Lysak M.A."/>
            <person name="Weigel D."/>
            <person name="Coupland G."/>
            <person name="Schneeberger K."/>
        </authorList>
    </citation>
    <scope>NUCLEOTIDE SEQUENCE [LARGE SCALE GENOMIC DNA]</scope>
    <source>
        <strain evidence="10">cv. Pajares</strain>
    </source>
</reference>
<evidence type="ECO:0000256" key="3">
    <source>
        <dbReference type="ARBA" id="ARBA00011458"/>
    </source>
</evidence>
<evidence type="ECO:0000313" key="9">
    <source>
        <dbReference type="EMBL" id="KFK42445.1"/>
    </source>
</evidence>
<dbReference type="Gene3D" id="1.10.287.10">
    <property type="entry name" value="S15/NS1, RNA-binding"/>
    <property type="match status" value="1"/>
</dbReference>
<dbReference type="OrthoDB" id="441444at2759"/>
<dbReference type="EMBL" id="CM002870">
    <property type="protein sequence ID" value="KFK42445.1"/>
    <property type="molecule type" value="Genomic_DNA"/>
</dbReference>
<feature type="compositionally biased region" description="Polar residues" evidence="8">
    <location>
        <begin position="55"/>
        <end position="90"/>
    </location>
</feature>
<dbReference type="Pfam" id="PF00312">
    <property type="entry name" value="Ribosomal_S15"/>
    <property type="match status" value="1"/>
</dbReference>
<keyword evidence="10" id="KW-1185">Reference proteome</keyword>
<dbReference type="Gramene" id="KFK42445">
    <property type="protein sequence ID" value="KFK42445"/>
    <property type="gene ID" value="AALP_AA2G257400"/>
</dbReference>
<evidence type="ECO:0000256" key="2">
    <source>
        <dbReference type="ARBA" id="ARBA00008434"/>
    </source>
</evidence>
<sequence>MAFHLTKSKQRLHSNPSLIHLFSTSSPSSSPSPQDGNESSGEQTTQSPSDFKMSSYFSNIKSTLKQKPQTQFSRFDSNPQNPSPSTQIGTNFHDLRRNLTSFKRRESAPPARDLQDLYKLSKTGDSTGSRFETIKENLRQMRPQGNNFDTKWSNLSSFQSISKKPIENFRSNVIGGGQELPISVFGKELEEGKRKEEVTEEMKSEFIKFYDPKELGEKLRLFRPEEMKVEGWFSLKELNQRLVKLREVEEEEIQRTRNGKGIPFGVLRSDIAEAHIKEQAKKSSAFHRLDIFSVFDGTPQYLLAPPKEELVETYFHPDNMSSAEKMKIELAKVREEFKMSESDCGSARVQVAQLTTKIKHLSSVLHKKDKHSRKGLIAMVQRRKKLLKYMRRTDWDSYCISLSKLGLRDNPDYKF</sequence>
<organism evidence="9 10">
    <name type="scientific">Arabis alpina</name>
    <name type="common">Alpine rock-cress</name>
    <dbReference type="NCBI Taxonomy" id="50452"/>
    <lineage>
        <taxon>Eukaryota</taxon>
        <taxon>Viridiplantae</taxon>
        <taxon>Streptophyta</taxon>
        <taxon>Embryophyta</taxon>
        <taxon>Tracheophyta</taxon>
        <taxon>Spermatophyta</taxon>
        <taxon>Magnoliopsida</taxon>
        <taxon>eudicotyledons</taxon>
        <taxon>Gunneridae</taxon>
        <taxon>Pentapetalae</taxon>
        <taxon>rosids</taxon>
        <taxon>malvids</taxon>
        <taxon>Brassicales</taxon>
        <taxon>Brassicaceae</taxon>
        <taxon>Arabideae</taxon>
        <taxon>Arabis</taxon>
    </lineage>
</organism>
<comment type="subcellular location">
    <subcellularLocation>
        <location evidence="1">Plastid</location>
    </subcellularLocation>
</comment>
<dbReference type="HAMAP" id="MF_01343_B">
    <property type="entry name" value="Ribosomal_uS15_B"/>
    <property type="match status" value="1"/>
</dbReference>
<dbReference type="GO" id="GO:0005840">
    <property type="term" value="C:ribosome"/>
    <property type="evidence" value="ECO:0007669"/>
    <property type="project" value="UniProtKB-KW"/>
</dbReference>